<reference evidence="6 7" key="1">
    <citation type="journal article" date="2016" name="Nat. Commun.">
        <title>Ectomycorrhizal ecology is imprinted in the genome of the dominant symbiotic fungus Cenococcum geophilum.</title>
        <authorList>
            <consortium name="DOE Joint Genome Institute"/>
            <person name="Peter M."/>
            <person name="Kohler A."/>
            <person name="Ohm R.A."/>
            <person name="Kuo A."/>
            <person name="Krutzmann J."/>
            <person name="Morin E."/>
            <person name="Arend M."/>
            <person name="Barry K.W."/>
            <person name="Binder M."/>
            <person name="Choi C."/>
            <person name="Clum A."/>
            <person name="Copeland A."/>
            <person name="Grisel N."/>
            <person name="Haridas S."/>
            <person name="Kipfer T."/>
            <person name="LaButti K."/>
            <person name="Lindquist E."/>
            <person name="Lipzen A."/>
            <person name="Maire R."/>
            <person name="Meier B."/>
            <person name="Mihaltcheva S."/>
            <person name="Molinier V."/>
            <person name="Murat C."/>
            <person name="Poggeler S."/>
            <person name="Quandt C.A."/>
            <person name="Sperisen C."/>
            <person name="Tritt A."/>
            <person name="Tisserant E."/>
            <person name="Crous P.W."/>
            <person name="Henrissat B."/>
            <person name="Nehls U."/>
            <person name="Egli S."/>
            <person name="Spatafora J.W."/>
            <person name="Grigoriev I.V."/>
            <person name="Martin F.M."/>
        </authorList>
    </citation>
    <scope>NUCLEOTIDE SEQUENCE [LARGE SCALE GENOMIC DNA]</scope>
    <source>
        <strain evidence="6 7">CBS 459.81</strain>
    </source>
</reference>
<dbReference type="Pfam" id="PF00176">
    <property type="entry name" value="SNF2-rel_dom"/>
    <property type="match status" value="1"/>
</dbReference>
<sequence length="1379" mass="155014">MSCLSSSSKAHTPAWPRAQLIDNPSPEQPTITAASSSSIFEIGPPTPAVSSCSPYQAKEVSALRNLTDYIPLGCLRYEQPFRLHTSLFNQNSRWIELLLPSLTGDLAKLLGDHVIKLLRAGWIRIFLHWPEPSRTLSCAIVRIYLLPHDVGRGSTTRQSKELDKRCKRSLQKLLSEIDISPEAWSGHYVSGKARNFDPWATAENYSLFYLFNRLPSPAPSPEKIPSRYTRLAVEELLDSVSPTANDSEIPYSICSLKSKLYPYQARSAAFMIQRESAPQRQLDPRLEVRLSPDGREFYYGARDCEFIREPRYYESNRGGILAETMGLGKTIICLAVILATKYHLPQIPPEYQEMRPVWKQLRQTDEQGTCLPNFEMDNPTLDTGHSRMVTPTLNRLDPDGFSSNNANPQVYNFRQLGTLAKMTAAVINRNGIPWKAHFKRIESETGDTHYGCMRHLEAAMQHYEIPVEKARTNRSPTPPQPRTLMMCSGTIIVVPRNLLHQWQSEIKKHVVEGSLSVLVMDSKMPRVVKSKKAALGIMRSSDENSAAVESQSDIEINHTQSKTFVFKKILPPAQELAKYDIVLFSRSRFEQEIRDGKDSNNRQMTSGMPNICRCPYIGSSRERDCRCLKNKDLYHSPLKDLHWLRIIVDEGHGFSSKDANAVEVATQLQAERRWAVTGTPAHDLVGVEMDLSSKDTSGEPDHFLMREAIIHQRKDFDPDAKKAVMNLGNLASGFLQIRPWSHLSGKETLRWDNYIYRHEDPVSQTYSGFSTCFMRILEQMVVKTRPEDYEIDVVLPPLNHRIVYLKPSWYDKMSANLFVQVLRANAITSERTDADYLFHNNKKSQKARGDLIRNLRQSNFTWTGFSQADVLSTIKTSLEYLTKDEKRCSETDFNMLSESTRLAAQTLESPGWLALSRTHEVGLFVEDWPQDSAETFALGSHEHPLMIGVTQLTQAQGHVNSQIGTTNPTDGLKLVGELAKAQSYALETAEVEKKDNLSGSADMALAKTGVPLSCVAGEPAADRRVSAARFKSFPVKSTNRDTMKGASNTVANAETGTETMSTNTRKANSIVLSTRPQKRRLTLDDQKKDLPEESPLLRTRVIGTCSSKLSYIIEKVMKHQKEEKILIFYDGDNPAYYIAQCLEFLHIDHRIYAGSLDNMKRSEYVVAFNENPEIRVLLIDVACGALGLNLNAASVVLIVNPINRPSIEAQAIKRAHRIGQTREVLVETLILEGTIEEAIFERAKDMSKDEHDKAKVLEDDDKIKSIIQNAKVIHVDPNEMHGYAQMAMLQTPQQVFGRPGRPRVKVEEPRKRQQTAKSTADATSRLSSKLGVQMRTQIPRPQVDATGNSGETADVSMETDTAQQTSMTSLFGGPSSSNA</sequence>
<dbReference type="GO" id="GO:0006281">
    <property type="term" value="P:DNA repair"/>
    <property type="evidence" value="ECO:0007669"/>
    <property type="project" value="TreeGrafter"/>
</dbReference>
<keyword evidence="2" id="KW-0378">Hydrolase</keyword>
<dbReference type="PANTHER" id="PTHR45626">
    <property type="entry name" value="TRANSCRIPTION TERMINATION FACTOR 2-RELATED"/>
    <property type="match status" value="1"/>
</dbReference>
<keyword evidence="1" id="KW-0547">Nucleotide-binding</keyword>
<gene>
    <name evidence="6" type="ORF">K432DRAFT_404679</name>
</gene>
<dbReference type="Pfam" id="PF00271">
    <property type="entry name" value="Helicase_C"/>
    <property type="match status" value="1"/>
</dbReference>
<dbReference type="OrthoDB" id="2801544at2759"/>
<dbReference type="InterPro" id="IPR050628">
    <property type="entry name" value="SNF2_RAD54_helicase_TF"/>
</dbReference>
<organism evidence="6 7">
    <name type="scientific">Lepidopterella palustris CBS 459.81</name>
    <dbReference type="NCBI Taxonomy" id="1314670"/>
    <lineage>
        <taxon>Eukaryota</taxon>
        <taxon>Fungi</taxon>
        <taxon>Dikarya</taxon>
        <taxon>Ascomycota</taxon>
        <taxon>Pezizomycotina</taxon>
        <taxon>Dothideomycetes</taxon>
        <taxon>Pleosporomycetidae</taxon>
        <taxon>Mytilinidiales</taxon>
        <taxon>Argynnaceae</taxon>
        <taxon>Lepidopterella</taxon>
    </lineage>
</organism>
<evidence type="ECO:0000313" key="6">
    <source>
        <dbReference type="EMBL" id="OCK80457.1"/>
    </source>
</evidence>
<feature type="domain" description="Helicase C-terminal" evidence="5">
    <location>
        <begin position="1111"/>
        <end position="1267"/>
    </location>
</feature>
<name>A0A8E2EAQ8_9PEZI</name>
<dbReference type="Gene3D" id="3.40.50.10810">
    <property type="entry name" value="Tandem AAA-ATPase domain"/>
    <property type="match status" value="1"/>
</dbReference>
<dbReference type="CDD" id="cd18793">
    <property type="entry name" value="SF2_C_SNF"/>
    <property type="match status" value="1"/>
</dbReference>
<evidence type="ECO:0000256" key="2">
    <source>
        <dbReference type="ARBA" id="ARBA00022801"/>
    </source>
</evidence>
<feature type="compositionally biased region" description="Polar residues" evidence="4">
    <location>
        <begin position="1315"/>
        <end position="1327"/>
    </location>
</feature>
<proteinExistence type="predicted"/>
<dbReference type="InterPro" id="IPR014001">
    <property type="entry name" value="Helicase_ATP-bd"/>
</dbReference>
<dbReference type="InterPro" id="IPR038718">
    <property type="entry name" value="SNF2-like_sf"/>
</dbReference>
<keyword evidence="7" id="KW-1185">Reference proteome</keyword>
<dbReference type="GO" id="GO:0008094">
    <property type="term" value="F:ATP-dependent activity, acting on DNA"/>
    <property type="evidence" value="ECO:0007669"/>
    <property type="project" value="TreeGrafter"/>
</dbReference>
<feature type="compositionally biased region" description="Polar residues" evidence="4">
    <location>
        <begin position="1358"/>
        <end position="1379"/>
    </location>
</feature>
<dbReference type="SUPFAM" id="SSF52540">
    <property type="entry name" value="P-loop containing nucleoside triphosphate hydrolases"/>
    <property type="match status" value="2"/>
</dbReference>
<evidence type="ECO:0000256" key="3">
    <source>
        <dbReference type="ARBA" id="ARBA00022840"/>
    </source>
</evidence>
<evidence type="ECO:0000256" key="1">
    <source>
        <dbReference type="ARBA" id="ARBA00022741"/>
    </source>
</evidence>
<dbReference type="SMART" id="SM00487">
    <property type="entry name" value="DEXDc"/>
    <property type="match status" value="1"/>
</dbReference>
<evidence type="ECO:0000256" key="4">
    <source>
        <dbReference type="SAM" id="MobiDB-lite"/>
    </source>
</evidence>
<dbReference type="InterPro" id="IPR049730">
    <property type="entry name" value="SNF2/RAD54-like_C"/>
</dbReference>
<dbReference type="InterPro" id="IPR027417">
    <property type="entry name" value="P-loop_NTPase"/>
</dbReference>
<dbReference type="EMBL" id="KV744958">
    <property type="protein sequence ID" value="OCK80457.1"/>
    <property type="molecule type" value="Genomic_DNA"/>
</dbReference>
<keyword evidence="3" id="KW-0067">ATP-binding</keyword>
<protein>
    <recommendedName>
        <fullName evidence="5">Helicase C-terminal domain-containing protein</fullName>
    </recommendedName>
</protein>
<evidence type="ECO:0000313" key="7">
    <source>
        <dbReference type="Proteomes" id="UP000250266"/>
    </source>
</evidence>
<dbReference type="SMART" id="SM00490">
    <property type="entry name" value="HELICc"/>
    <property type="match status" value="1"/>
</dbReference>
<dbReference type="GO" id="GO:0005634">
    <property type="term" value="C:nucleus"/>
    <property type="evidence" value="ECO:0007669"/>
    <property type="project" value="TreeGrafter"/>
</dbReference>
<dbReference type="PROSITE" id="PS51194">
    <property type="entry name" value="HELICASE_CTER"/>
    <property type="match status" value="1"/>
</dbReference>
<dbReference type="GO" id="GO:0005524">
    <property type="term" value="F:ATP binding"/>
    <property type="evidence" value="ECO:0007669"/>
    <property type="project" value="UniProtKB-KW"/>
</dbReference>
<evidence type="ECO:0000259" key="5">
    <source>
        <dbReference type="PROSITE" id="PS51194"/>
    </source>
</evidence>
<accession>A0A8E2EAQ8</accession>
<dbReference type="InterPro" id="IPR000330">
    <property type="entry name" value="SNF2_N"/>
</dbReference>
<feature type="region of interest" description="Disordered" evidence="4">
    <location>
        <begin position="1294"/>
        <end position="1379"/>
    </location>
</feature>
<dbReference type="PANTHER" id="PTHR45626:SF51">
    <property type="entry name" value="SNF2-RELATED DOMAIN-CONTAINING PROTEIN"/>
    <property type="match status" value="1"/>
</dbReference>
<dbReference type="Gene3D" id="3.40.50.300">
    <property type="entry name" value="P-loop containing nucleotide triphosphate hydrolases"/>
    <property type="match status" value="2"/>
</dbReference>
<dbReference type="Proteomes" id="UP000250266">
    <property type="component" value="Unassembled WGS sequence"/>
</dbReference>
<dbReference type="GO" id="GO:0016787">
    <property type="term" value="F:hydrolase activity"/>
    <property type="evidence" value="ECO:0007669"/>
    <property type="project" value="UniProtKB-KW"/>
</dbReference>
<dbReference type="InterPro" id="IPR001650">
    <property type="entry name" value="Helicase_C-like"/>
</dbReference>